<accession>A0ABQ0L303</accession>
<name>A0ABQ0L303_MYCCL</name>
<gene>
    <name evidence="2" type="ORF">MCHLO_03094</name>
</gene>
<organism evidence="2 3">
    <name type="scientific">Mycena chlorophos</name>
    <name type="common">Agaric fungus</name>
    <name type="synonym">Agaricus chlorophos</name>
    <dbReference type="NCBI Taxonomy" id="658473"/>
    <lineage>
        <taxon>Eukaryota</taxon>
        <taxon>Fungi</taxon>
        <taxon>Dikarya</taxon>
        <taxon>Basidiomycota</taxon>
        <taxon>Agaricomycotina</taxon>
        <taxon>Agaricomycetes</taxon>
        <taxon>Agaricomycetidae</taxon>
        <taxon>Agaricales</taxon>
        <taxon>Marasmiineae</taxon>
        <taxon>Mycenaceae</taxon>
        <taxon>Mycena</taxon>
    </lineage>
</organism>
<evidence type="ECO:0000313" key="3">
    <source>
        <dbReference type="Proteomes" id="UP000815677"/>
    </source>
</evidence>
<dbReference type="EMBL" id="DF841430">
    <property type="protein sequence ID" value="GAT45523.1"/>
    <property type="molecule type" value="Genomic_DNA"/>
</dbReference>
<reference evidence="2" key="1">
    <citation type="submission" date="2014-09" db="EMBL/GenBank/DDBJ databases">
        <title>Genome sequence of the luminous mushroom Mycena chlorophos for searching fungal bioluminescence genes.</title>
        <authorList>
            <person name="Tanaka Y."/>
            <person name="Kasuga D."/>
            <person name="Oba Y."/>
            <person name="Hase S."/>
            <person name="Sato K."/>
            <person name="Oba Y."/>
            <person name="Sakakibara Y."/>
        </authorList>
    </citation>
    <scope>NUCLEOTIDE SEQUENCE</scope>
</reference>
<evidence type="ECO:0000256" key="1">
    <source>
        <dbReference type="SAM" id="MobiDB-lite"/>
    </source>
</evidence>
<feature type="non-terminal residue" evidence="2">
    <location>
        <position position="128"/>
    </location>
</feature>
<proteinExistence type="predicted"/>
<protein>
    <submittedName>
        <fullName evidence="2">Uncharacterized protein</fullName>
    </submittedName>
</protein>
<sequence>MSRRKVRIIRPVGDDGAGTVEVSTLGPMAQVQHAEQARQAQQARLLGMSRREREELARFQAGPTVDSDDKPDTNWVDAGGVLDGTEQIDTSHAGRELLAVLEDEIASGMYDRPRRVDTRTRADRTQRR</sequence>
<keyword evidence="3" id="KW-1185">Reference proteome</keyword>
<feature type="compositionally biased region" description="Basic and acidic residues" evidence="1">
    <location>
        <begin position="111"/>
        <end position="128"/>
    </location>
</feature>
<feature type="region of interest" description="Disordered" evidence="1">
    <location>
        <begin position="57"/>
        <end position="88"/>
    </location>
</feature>
<dbReference type="Proteomes" id="UP000815677">
    <property type="component" value="Unassembled WGS sequence"/>
</dbReference>
<evidence type="ECO:0000313" key="2">
    <source>
        <dbReference type="EMBL" id="GAT45523.1"/>
    </source>
</evidence>
<feature type="region of interest" description="Disordered" evidence="1">
    <location>
        <begin position="108"/>
        <end position="128"/>
    </location>
</feature>